<proteinExistence type="inferred from homology"/>
<dbReference type="EMBL" id="PFWS01000009">
    <property type="protein sequence ID" value="PJA47609.1"/>
    <property type="molecule type" value="Genomic_DNA"/>
</dbReference>
<gene>
    <name evidence="4" type="primary">rplM</name>
    <name evidence="5" type="ORF">CO172_00680</name>
</gene>
<dbReference type="Proteomes" id="UP000229749">
    <property type="component" value="Unassembled WGS sequence"/>
</dbReference>
<dbReference type="PIRSF" id="PIRSF002181">
    <property type="entry name" value="Ribosomal_L13"/>
    <property type="match status" value="1"/>
</dbReference>
<protein>
    <recommendedName>
        <fullName evidence="4">Large ribosomal subunit protein uL13</fullName>
    </recommendedName>
</protein>
<dbReference type="GO" id="GO:0006412">
    <property type="term" value="P:translation"/>
    <property type="evidence" value="ECO:0007669"/>
    <property type="project" value="UniProtKB-UniRule"/>
</dbReference>
<dbReference type="InterPro" id="IPR005823">
    <property type="entry name" value="Ribosomal_uL13_bac-type"/>
</dbReference>
<keyword evidence="3 4" id="KW-0687">Ribonucleoprotein</keyword>
<evidence type="ECO:0000313" key="6">
    <source>
        <dbReference type="Proteomes" id="UP000229749"/>
    </source>
</evidence>
<organism evidence="5 6">
    <name type="scientific">Candidatus Uhrbacteria bacterium CG_4_9_14_3_um_filter_36_7</name>
    <dbReference type="NCBI Taxonomy" id="1975033"/>
    <lineage>
        <taxon>Bacteria</taxon>
        <taxon>Candidatus Uhriibacteriota</taxon>
    </lineage>
</organism>
<dbReference type="NCBIfam" id="TIGR01066">
    <property type="entry name" value="rplM_bact"/>
    <property type="match status" value="1"/>
</dbReference>
<dbReference type="PANTHER" id="PTHR11545:SF2">
    <property type="entry name" value="LARGE RIBOSOMAL SUBUNIT PROTEIN UL13M"/>
    <property type="match status" value="1"/>
</dbReference>
<evidence type="ECO:0000313" key="5">
    <source>
        <dbReference type="EMBL" id="PJA47609.1"/>
    </source>
</evidence>
<dbReference type="Gene3D" id="3.90.1180.10">
    <property type="entry name" value="Ribosomal protein L13"/>
    <property type="match status" value="1"/>
</dbReference>
<comment type="function">
    <text evidence="4">This protein is one of the early assembly proteins of the 50S ribosomal subunit, although it is not seen to bind rRNA by itself. It is important during the early stages of 50S assembly.</text>
</comment>
<dbReference type="InterPro" id="IPR036899">
    <property type="entry name" value="Ribosomal_uL13_sf"/>
</dbReference>
<evidence type="ECO:0000256" key="1">
    <source>
        <dbReference type="ARBA" id="ARBA00006227"/>
    </source>
</evidence>
<reference evidence="6" key="1">
    <citation type="submission" date="2017-09" db="EMBL/GenBank/DDBJ databases">
        <title>Depth-based differentiation of microbial function through sediment-hosted aquifers and enrichment of novel symbionts in the deep terrestrial subsurface.</title>
        <authorList>
            <person name="Probst A.J."/>
            <person name="Ladd B."/>
            <person name="Jarett J.K."/>
            <person name="Geller-Mcgrath D.E."/>
            <person name="Sieber C.M.K."/>
            <person name="Emerson J.B."/>
            <person name="Anantharaman K."/>
            <person name="Thomas B.C."/>
            <person name="Malmstrom R."/>
            <person name="Stieglmeier M."/>
            <person name="Klingl A."/>
            <person name="Woyke T."/>
            <person name="Ryan C.M."/>
            <person name="Banfield J.F."/>
        </authorList>
    </citation>
    <scope>NUCLEOTIDE SEQUENCE [LARGE SCALE GENOMIC DNA]</scope>
</reference>
<comment type="subunit">
    <text evidence="4">Part of the 50S ribosomal subunit.</text>
</comment>
<dbReference type="GO" id="GO:0003729">
    <property type="term" value="F:mRNA binding"/>
    <property type="evidence" value="ECO:0007669"/>
    <property type="project" value="TreeGrafter"/>
</dbReference>
<evidence type="ECO:0000256" key="3">
    <source>
        <dbReference type="ARBA" id="ARBA00023274"/>
    </source>
</evidence>
<evidence type="ECO:0000256" key="2">
    <source>
        <dbReference type="ARBA" id="ARBA00022980"/>
    </source>
</evidence>
<dbReference type="GO" id="GO:0017148">
    <property type="term" value="P:negative regulation of translation"/>
    <property type="evidence" value="ECO:0007669"/>
    <property type="project" value="TreeGrafter"/>
</dbReference>
<name>A0A2M7XI63_9BACT</name>
<dbReference type="Pfam" id="PF00572">
    <property type="entry name" value="Ribosomal_L13"/>
    <property type="match status" value="1"/>
</dbReference>
<comment type="caution">
    <text evidence="5">The sequence shown here is derived from an EMBL/GenBank/DDBJ whole genome shotgun (WGS) entry which is preliminary data.</text>
</comment>
<comment type="similarity">
    <text evidence="1 4">Belongs to the universal ribosomal protein uL13 family.</text>
</comment>
<keyword evidence="2 4" id="KW-0689">Ribosomal protein</keyword>
<dbReference type="SUPFAM" id="SSF52161">
    <property type="entry name" value="Ribosomal protein L13"/>
    <property type="match status" value="1"/>
</dbReference>
<dbReference type="HAMAP" id="MF_01366">
    <property type="entry name" value="Ribosomal_uL13"/>
    <property type="match status" value="1"/>
</dbReference>
<dbReference type="GO" id="GO:0003735">
    <property type="term" value="F:structural constituent of ribosome"/>
    <property type="evidence" value="ECO:0007669"/>
    <property type="project" value="InterPro"/>
</dbReference>
<accession>A0A2M7XI63</accession>
<dbReference type="PANTHER" id="PTHR11545">
    <property type="entry name" value="RIBOSOMAL PROTEIN L13"/>
    <property type="match status" value="1"/>
</dbReference>
<dbReference type="GO" id="GO:0005840">
    <property type="term" value="C:ribosome"/>
    <property type="evidence" value="ECO:0007669"/>
    <property type="project" value="UniProtKB-KW"/>
</dbReference>
<dbReference type="CDD" id="cd00392">
    <property type="entry name" value="Ribosomal_L13"/>
    <property type="match status" value="1"/>
</dbReference>
<evidence type="ECO:0000256" key="4">
    <source>
        <dbReference type="HAMAP-Rule" id="MF_01366"/>
    </source>
</evidence>
<dbReference type="AlphaFoldDB" id="A0A2M7XI63"/>
<dbReference type="InterPro" id="IPR005822">
    <property type="entry name" value="Ribosomal_uL13"/>
</dbReference>
<sequence length="118" mass="13384">MVNKERQKHIIDATGQPLGRLASHIAHLLIGKHKPAYSPNIDIGDFVEVHFISKVTLTGKKMDQKIRRHHSGYPGGLKEIPIKTIFANKPEQILIDAVSRMLPKNSHRPTRLKRLICK</sequence>
<dbReference type="GO" id="GO:1990904">
    <property type="term" value="C:ribonucleoprotein complex"/>
    <property type="evidence" value="ECO:0007669"/>
    <property type="project" value="UniProtKB-KW"/>
</dbReference>